<feature type="signal peptide" evidence="1">
    <location>
        <begin position="1"/>
        <end position="22"/>
    </location>
</feature>
<gene>
    <name evidence="2" type="ORF">X975_12207</name>
</gene>
<keyword evidence="3" id="KW-1185">Reference proteome</keyword>
<evidence type="ECO:0000313" key="2">
    <source>
        <dbReference type="EMBL" id="KFM61795.1"/>
    </source>
</evidence>
<protein>
    <recommendedName>
        <fullName evidence="4">U8-agatoxin-Ao1a</fullName>
    </recommendedName>
</protein>
<evidence type="ECO:0000256" key="1">
    <source>
        <dbReference type="SAM" id="SignalP"/>
    </source>
</evidence>
<dbReference type="Proteomes" id="UP000054359">
    <property type="component" value="Unassembled WGS sequence"/>
</dbReference>
<keyword evidence="1" id="KW-0732">Signal</keyword>
<organism evidence="2 3">
    <name type="scientific">Stegodyphus mimosarum</name>
    <name type="common">African social velvet spider</name>
    <dbReference type="NCBI Taxonomy" id="407821"/>
    <lineage>
        <taxon>Eukaryota</taxon>
        <taxon>Metazoa</taxon>
        <taxon>Ecdysozoa</taxon>
        <taxon>Arthropoda</taxon>
        <taxon>Chelicerata</taxon>
        <taxon>Arachnida</taxon>
        <taxon>Araneae</taxon>
        <taxon>Araneomorphae</taxon>
        <taxon>Entelegynae</taxon>
        <taxon>Eresoidea</taxon>
        <taxon>Eresidae</taxon>
        <taxon>Stegodyphus</taxon>
    </lineage>
</organism>
<feature type="chain" id="PRO_5001829452" description="U8-agatoxin-Ao1a" evidence="1">
    <location>
        <begin position="23"/>
        <end position="81"/>
    </location>
</feature>
<accession>A0A087T9K6</accession>
<dbReference type="OrthoDB" id="10393238at2759"/>
<proteinExistence type="predicted"/>
<dbReference type="EMBL" id="KK114158">
    <property type="protein sequence ID" value="KFM61795.1"/>
    <property type="molecule type" value="Genomic_DNA"/>
</dbReference>
<dbReference type="AlphaFoldDB" id="A0A087T9K6"/>
<sequence>MKIALLLLVLFIALLSLKSANSAPVEDEIALDDLEERADGCTYSGTCTGKEDCCGNHICECNIYSKGCHCESPRFWANVRG</sequence>
<reference evidence="2 3" key="1">
    <citation type="submission" date="2013-11" db="EMBL/GenBank/DDBJ databases">
        <title>Genome sequencing of Stegodyphus mimosarum.</title>
        <authorList>
            <person name="Bechsgaard J."/>
        </authorList>
    </citation>
    <scope>NUCLEOTIDE SEQUENCE [LARGE SCALE GENOMIC DNA]</scope>
</reference>
<evidence type="ECO:0000313" key="3">
    <source>
        <dbReference type="Proteomes" id="UP000054359"/>
    </source>
</evidence>
<name>A0A087T9K6_STEMI</name>
<evidence type="ECO:0008006" key="4">
    <source>
        <dbReference type="Google" id="ProtNLM"/>
    </source>
</evidence>
<feature type="non-terminal residue" evidence="2">
    <location>
        <position position="81"/>
    </location>
</feature>